<feature type="transmembrane region" description="Helical" evidence="1">
    <location>
        <begin position="375"/>
        <end position="393"/>
    </location>
</feature>
<organism evidence="2">
    <name type="scientific">Flexilinea flocculi</name>
    <dbReference type="NCBI Taxonomy" id="1678840"/>
    <lineage>
        <taxon>Bacteria</taxon>
        <taxon>Bacillati</taxon>
        <taxon>Chloroflexota</taxon>
        <taxon>Anaerolineae</taxon>
        <taxon>Anaerolineales</taxon>
        <taxon>Anaerolineaceae</taxon>
        <taxon>Flexilinea</taxon>
    </lineage>
</organism>
<keyword evidence="1" id="KW-1133">Transmembrane helix</keyword>
<feature type="transmembrane region" description="Helical" evidence="1">
    <location>
        <begin position="501"/>
        <end position="525"/>
    </location>
</feature>
<protein>
    <submittedName>
        <fullName evidence="2">Protein containing Chlor_Arch_YYY domain</fullName>
    </submittedName>
</protein>
<evidence type="ECO:0000313" key="2">
    <source>
        <dbReference type="EMBL" id="GAP40837.1"/>
    </source>
</evidence>
<feature type="transmembrane region" description="Helical" evidence="1">
    <location>
        <begin position="155"/>
        <end position="174"/>
    </location>
</feature>
<keyword evidence="3" id="KW-1185">Reference proteome</keyword>
<accession>A0A0S7BKB7</accession>
<dbReference type="PANTHER" id="PTHR10790">
    <property type="entry name" value="TPR-DOMAIN CONTAINING PROTEIN"/>
    <property type="match status" value="1"/>
</dbReference>
<name>A0A0S7BKB7_9CHLR</name>
<feature type="transmembrane region" description="Helical" evidence="1">
    <location>
        <begin position="623"/>
        <end position="646"/>
    </location>
</feature>
<dbReference type="OrthoDB" id="134460at2"/>
<reference evidence="2" key="1">
    <citation type="journal article" date="2015" name="Genome Announc.">
        <title>Draft Genome Sequence of Anaerolineae Strain TC1, a Novel Isolate from a Methanogenic Wastewater Treatment System.</title>
        <authorList>
            <person name="Matsuura N."/>
            <person name="Tourlousse D.M."/>
            <person name="Sun L."/>
            <person name="Toyonaga M."/>
            <person name="Kuroda K."/>
            <person name="Ohashi A."/>
            <person name="Cruz R."/>
            <person name="Yamaguchi T."/>
            <person name="Sekiguchi Y."/>
        </authorList>
    </citation>
    <scope>NUCLEOTIDE SEQUENCE [LARGE SCALE GENOMIC DNA]</scope>
    <source>
        <strain evidence="2">TC1</strain>
    </source>
</reference>
<feature type="transmembrane region" description="Helical" evidence="1">
    <location>
        <begin position="689"/>
        <end position="711"/>
    </location>
</feature>
<feature type="transmembrane region" description="Helical" evidence="1">
    <location>
        <begin position="12"/>
        <end position="31"/>
    </location>
</feature>
<dbReference type="RefSeq" id="WP_062280837.1">
    <property type="nucleotide sequence ID" value="NZ_DF968181.1"/>
</dbReference>
<dbReference type="NCBIfam" id="TIGR03662">
    <property type="entry name" value="Chlor_Arch_YYY"/>
    <property type="match status" value="1"/>
</dbReference>
<feature type="transmembrane region" description="Helical" evidence="1">
    <location>
        <begin position="468"/>
        <end position="489"/>
    </location>
</feature>
<feature type="transmembrane region" description="Helical" evidence="1">
    <location>
        <begin position="399"/>
        <end position="415"/>
    </location>
</feature>
<evidence type="ECO:0000313" key="3">
    <source>
        <dbReference type="Proteomes" id="UP000053370"/>
    </source>
</evidence>
<keyword evidence="1" id="KW-0472">Membrane</keyword>
<dbReference type="STRING" id="1678840.ATC1_13818"/>
<dbReference type="InterPro" id="IPR018746">
    <property type="entry name" value="DUF2298"/>
</dbReference>
<keyword evidence="1" id="KW-0812">Transmembrane</keyword>
<proteinExistence type="predicted"/>
<dbReference type="PANTHER" id="PTHR10790:SF51">
    <property type="entry name" value="TETRATRICOPEPTIDE REPEAT PROTEIN"/>
    <property type="match status" value="1"/>
</dbReference>
<feature type="transmembrane region" description="Helical" evidence="1">
    <location>
        <begin position="98"/>
        <end position="123"/>
    </location>
</feature>
<sequence>MAYNWIFEILKWLIVLLYVSFLGYPVCFRFLRFLPSRGFSFSLPVGFIIIGYLYWILCSLGLISNDSGGIITVLVFGTAFSAYYWKKYLQEIRSWNRLNWHFSLGNGSLFLISFALIVLFRLADPNISGTEKPMEMTFINGILRSESFPPHDSWLSGYGISYYYFGYILTALLIKLSGVAAESGFNLMLATVYAMAAIGALCVVNDLLEFRHSGLTEKVKIRFGSFFSPLFVLVAGNLEGFFEMLYAKGLFWNPDGTSGFWNWINLKELTTPPASLSSWNPTFRPGIWWWRASRVLSDLGLDGSTKEIIDEFPFFSFFLGDLHPHVLGIPFVILAVAIALNVYLQLLQQKADDPFWGIQFAEIHSLKLKFFPFRFLHNADFWILSLCLGALIFMNTWDFPFYFFLFLIAVFWAYFRYNGWNRKTIQVFLGTAVFSGIACVFLYGIFLIGLSSQAGGVIPSGVFSTRTIHLLIMFGSFFLILFAWLFYAVRRQDWKSIFKSFQFAVIGFLCLFLLESLIFGILVLLKNIGQIWQGSSNSSLSAIGSAMVLTGSSYAAVQGFTGVESPMIQFFIRRMQTLPSMIILFGAVGCMLAVLFGLRKKIKETEQAFDINQNLHPGGVNPMDAFGCLVLLIAFGLIILPEFIYLRDFFGTRMNTIFKFYYQVWILLGIAAAYFLARLHQIVTNGVKRLIFIPIMVLVLCSLVYPFWGILTRLETLQQKAISEGGLQHLTLNGAEFLERSRPNDWAGITWLQKAEFGVVVEKVGASYTSDNSVSTFSGLPAILGPTNHESQWRGGYIEIGNREDEVRQIYESRSWENTKLLLEKYDVSYIFIGSAERSAYEIQEKKFMNHLNLVFESGDCRIYRVSN</sequence>
<evidence type="ECO:0000256" key="1">
    <source>
        <dbReference type="SAM" id="Phobius"/>
    </source>
</evidence>
<feature type="transmembrane region" description="Helical" evidence="1">
    <location>
        <begin position="427"/>
        <end position="448"/>
    </location>
</feature>
<gene>
    <name evidence="2" type="ORF">ATC1_13818</name>
</gene>
<dbReference type="AlphaFoldDB" id="A0A0S7BKB7"/>
<dbReference type="PATRIC" id="fig|1678840.3.peg.2198"/>
<feature type="transmembrane region" description="Helical" evidence="1">
    <location>
        <begin position="658"/>
        <end position="677"/>
    </location>
</feature>
<dbReference type="Pfam" id="PF10060">
    <property type="entry name" value="DUF2298"/>
    <property type="match status" value="1"/>
</dbReference>
<feature type="transmembrane region" description="Helical" evidence="1">
    <location>
        <begin position="322"/>
        <end position="344"/>
    </location>
</feature>
<feature type="transmembrane region" description="Helical" evidence="1">
    <location>
        <begin position="69"/>
        <end position="86"/>
    </location>
</feature>
<feature type="transmembrane region" description="Helical" evidence="1">
    <location>
        <begin position="186"/>
        <end position="208"/>
    </location>
</feature>
<dbReference type="EMBL" id="DF968181">
    <property type="protein sequence ID" value="GAP40837.1"/>
    <property type="molecule type" value="Genomic_DNA"/>
</dbReference>
<dbReference type="Proteomes" id="UP000053370">
    <property type="component" value="Unassembled WGS sequence"/>
</dbReference>
<feature type="transmembrane region" description="Helical" evidence="1">
    <location>
        <begin position="43"/>
        <end position="63"/>
    </location>
</feature>
<feature type="transmembrane region" description="Helical" evidence="1">
    <location>
        <begin position="578"/>
        <end position="598"/>
    </location>
</feature>